<evidence type="ECO:0000256" key="1">
    <source>
        <dbReference type="SAM" id="Coils"/>
    </source>
</evidence>
<feature type="compositionally biased region" description="Polar residues" evidence="2">
    <location>
        <begin position="234"/>
        <end position="252"/>
    </location>
</feature>
<feature type="compositionally biased region" description="Low complexity" evidence="2">
    <location>
        <begin position="432"/>
        <end position="444"/>
    </location>
</feature>
<evidence type="ECO:0000313" key="4">
    <source>
        <dbReference type="RefSeq" id="XP_012171167.2"/>
    </source>
</evidence>
<sequence>MSRKEILGRASLSFPAVDGILDVDQILQTDPWKQIDDFVQQNFTQNILNEFNERLTLEPKLTPADNTTPEKTRATSSRRSPRNSGASRTNEEKSPKKKLDDQPVGGGAKLNERKEEIAKKSGKAKVSTRKEQKQLEDVPKVTVEKSRATIPNKRSGECENEKKERIVDDPSETKNTDSMNDQMENTAKVVSTKSVNPSKSTDLKSPFRTSTPRRDEDFEQDNLTGKQAIAITEHNISASNSSVKRNASTNDCNARDACVTKDLSNNNNTDSKKDESKKKKVRCKHKKKKKVTKEKKPESNKISDVSIKTRSRCKKHDKQMAITETKQIGKEKHLLKQRRRRYKGKIRRIERKVDRAMETYIHHVTRIIKKIGYLPEDSSCSDDNDSYSDFSNESSYCSSYCSDSCCSYCSNGCYSSCDYSEYSLFSCSCSSSSSSPCSSPSSSSARGLMFRSKAK</sequence>
<dbReference type="AlphaFoldDB" id="A0A9B2MS43"/>
<gene>
    <name evidence="4" type="primary">LOC100648144</name>
</gene>
<feature type="compositionally biased region" description="Polar residues" evidence="2">
    <location>
        <begin position="74"/>
        <end position="88"/>
    </location>
</feature>
<dbReference type="RefSeq" id="XP_012171167.2">
    <property type="nucleotide sequence ID" value="XM_012315777.3"/>
</dbReference>
<reference evidence="4" key="1">
    <citation type="submission" date="2025-08" db="UniProtKB">
        <authorList>
            <consortium name="RefSeq"/>
        </authorList>
    </citation>
    <scope>IDENTIFICATION</scope>
</reference>
<feature type="compositionally biased region" description="Polar residues" evidence="2">
    <location>
        <begin position="176"/>
        <end position="200"/>
    </location>
</feature>
<organism evidence="3 4">
    <name type="scientific">Bombus terrestris</name>
    <name type="common">Buff-tailed bumblebee</name>
    <name type="synonym">Apis terrestris</name>
    <dbReference type="NCBI Taxonomy" id="30195"/>
    <lineage>
        <taxon>Eukaryota</taxon>
        <taxon>Metazoa</taxon>
        <taxon>Ecdysozoa</taxon>
        <taxon>Arthropoda</taxon>
        <taxon>Hexapoda</taxon>
        <taxon>Insecta</taxon>
        <taxon>Pterygota</taxon>
        <taxon>Neoptera</taxon>
        <taxon>Endopterygota</taxon>
        <taxon>Hymenoptera</taxon>
        <taxon>Apocrita</taxon>
        <taxon>Aculeata</taxon>
        <taxon>Apoidea</taxon>
        <taxon>Anthophila</taxon>
        <taxon>Apidae</taxon>
        <taxon>Bombus</taxon>
        <taxon>Bombus</taxon>
    </lineage>
</organism>
<evidence type="ECO:0000256" key="2">
    <source>
        <dbReference type="SAM" id="MobiDB-lite"/>
    </source>
</evidence>
<accession>A0A9B2MS43</accession>
<feature type="compositionally biased region" description="Basic and acidic residues" evidence="2">
    <location>
        <begin position="110"/>
        <end position="119"/>
    </location>
</feature>
<evidence type="ECO:0000313" key="3">
    <source>
        <dbReference type="Proteomes" id="UP000835206"/>
    </source>
</evidence>
<feature type="compositionally biased region" description="Basic and acidic residues" evidence="2">
    <location>
        <begin position="154"/>
        <end position="175"/>
    </location>
</feature>
<dbReference type="OrthoDB" id="7555415at2759"/>
<dbReference type="GeneID" id="100648144"/>
<feature type="coiled-coil region" evidence="1">
    <location>
        <begin position="332"/>
        <end position="359"/>
    </location>
</feature>
<dbReference type="KEGG" id="bter:100648144"/>
<dbReference type="Proteomes" id="UP000835206">
    <property type="component" value="Chromosome 14"/>
</dbReference>
<keyword evidence="3" id="KW-1185">Reference proteome</keyword>
<keyword evidence="1" id="KW-0175">Coiled coil</keyword>
<name>A0A9B2MS43_BOMTE</name>
<protein>
    <submittedName>
        <fullName evidence="4">Pre-mRNA-splicing factor CWC22 homolog isoform X1</fullName>
    </submittedName>
</protein>
<feature type="compositionally biased region" description="Basic and acidic residues" evidence="2">
    <location>
        <begin position="89"/>
        <end position="101"/>
    </location>
</feature>
<feature type="region of interest" description="Disordered" evidence="2">
    <location>
        <begin position="432"/>
        <end position="455"/>
    </location>
</feature>
<feature type="region of interest" description="Disordered" evidence="2">
    <location>
        <begin position="56"/>
        <end position="319"/>
    </location>
</feature>
<feature type="compositionally biased region" description="Basic residues" evidence="2">
    <location>
        <begin position="278"/>
        <end position="293"/>
    </location>
</feature>
<proteinExistence type="predicted"/>
<feature type="compositionally biased region" description="Basic and acidic residues" evidence="2">
    <location>
        <begin position="128"/>
        <end position="147"/>
    </location>
</feature>